<keyword evidence="12" id="KW-1185">Reference proteome</keyword>
<keyword evidence="3" id="KW-0547">Nucleotide-binding</keyword>
<evidence type="ECO:0000313" key="11">
    <source>
        <dbReference type="EMBL" id="CAL1607637.1"/>
    </source>
</evidence>
<dbReference type="PROSITE" id="PS50853">
    <property type="entry name" value="FN3"/>
    <property type="match status" value="1"/>
</dbReference>
<dbReference type="GO" id="GO:0030425">
    <property type="term" value="C:dendrite"/>
    <property type="evidence" value="ECO:0007669"/>
    <property type="project" value="TreeGrafter"/>
</dbReference>
<accession>A0AAV2M2P7</accession>
<dbReference type="InterPro" id="IPR036116">
    <property type="entry name" value="FN3_sf"/>
</dbReference>
<keyword evidence="7" id="KW-0675">Receptor</keyword>
<evidence type="ECO:0000256" key="8">
    <source>
        <dbReference type="SAM" id="MobiDB-lite"/>
    </source>
</evidence>
<dbReference type="SUPFAM" id="SSF49265">
    <property type="entry name" value="Fibronectin type III"/>
    <property type="match status" value="1"/>
</dbReference>
<evidence type="ECO:0000256" key="5">
    <source>
        <dbReference type="ARBA" id="ARBA00022989"/>
    </source>
</evidence>
<feature type="compositionally biased region" description="Low complexity" evidence="8">
    <location>
        <begin position="159"/>
        <end position="170"/>
    </location>
</feature>
<feature type="compositionally biased region" description="Pro residues" evidence="8">
    <location>
        <begin position="171"/>
        <end position="184"/>
    </location>
</feature>
<evidence type="ECO:0000256" key="4">
    <source>
        <dbReference type="ARBA" id="ARBA00022840"/>
    </source>
</evidence>
<feature type="region of interest" description="Disordered" evidence="8">
    <location>
        <begin position="52"/>
        <end position="184"/>
    </location>
</feature>
<dbReference type="EMBL" id="OZ035828">
    <property type="protein sequence ID" value="CAL1607637.1"/>
    <property type="molecule type" value="Genomic_DNA"/>
</dbReference>
<dbReference type="PRINTS" id="PR00014">
    <property type="entry name" value="FNTYPEIII"/>
</dbReference>
<evidence type="ECO:0000256" key="7">
    <source>
        <dbReference type="ARBA" id="ARBA00023170"/>
    </source>
</evidence>
<feature type="compositionally biased region" description="Low complexity" evidence="8">
    <location>
        <begin position="122"/>
        <end position="131"/>
    </location>
</feature>
<dbReference type="InterPro" id="IPR013783">
    <property type="entry name" value="Ig-like_fold"/>
</dbReference>
<organism evidence="11 12">
    <name type="scientific">Knipowitschia caucasica</name>
    <name type="common">Caucasian dwarf goby</name>
    <name type="synonym">Pomatoschistus caucasicus</name>
    <dbReference type="NCBI Taxonomy" id="637954"/>
    <lineage>
        <taxon>Eukaryota</taxon>
        <taxon>Metazoa</taxon>
        <taxon>Chordata</taxon>
        <taxon>Craniata</taxon>
        <taxon>Vertebrata</taxon>
        <taxon>Euteleostomi</taxon>
        <taxon>Actinopterygii</taxon>
        <taxon>Neopterygii</taxon>
        <taxon>Teleostei</taxon>
        <taxon>Neoteleostei</taxon>
        <taxon>Acanthomorphata</taxon>
        <taxon>Gobiaria</taxon>
        <taxon>Gobiiformes</taxon>
        <taxon>Gobioidei</taxon>
        <taxon>Gobiidae</taxon>
        <taxon>Gobiinae</taxon>
        <taxon>Knipowitschia</taxon>
    </lineage>
</organism>
<feature type="domain" description="Fibronectin type-III" evidence="10">
    <location>
        <begin position="1"/>
        <end position="55"/>
    </location>
</feature>
<gene>
    <name evidence="11" type="ORF">KC01_LOCUS34669</name>
</gene>
<proteinExistence type="predicted"/>
<keyword evidence="2 9" id="KW-0812">Transmembrane</keyword>
<name>A0AAV2M2P7_KNICA</name>
<keyword evidence="5 9" id="KW-1133">Transmembrane helix</keyword>
<dbReference type="Gene3D" id="2.60.40.10">
    <property type="entry name" value="Immunoglobulins"/>
    <property type="match status" value="1"/>
</dbReference>
<comment type="subcellular location">
    <subcellularLocation>
        <location evidence="1">Membrane</location>
        <topology evidence="1">Single-pass membrane protein</topology>
    </subcellularLocation>
</comment>
<evidence type="ECO:0000256" key="9">
    <source>
        <dbReference type="SAM" id="Phobius"/>
    </source>
</evidence>
<dbReference type="PANTHER" id="PTHR46877:SF7">
    <property type="entry name" value="EPHRIN TYPE-A RECEPTOR 8"/>
    <property type="match status" value="1"/>
</dbReference>
<feature type="compositionally biased region" description="Pro residues" evidence="8">
    <location>
        <begin position="132"/>
        <end position="158"/>
    </location>
</feature>
<evidence type="ECO:0000256" key="6">
    <source>
        <dbReference type="ARBA" id="ARBA00023136"/>
    </source>
</evidence>
<dbReference type="Proteomes" id="UP001497482">
    <property type="component" value="Chromosome 6"/>
</dbReference>
<evidence type="ECO:0000256" key="3">
    <source>
        <dbReference type="ARBA" id="ARBA00022741"/>
    </source>
</evidence>
<evidence type="ECO:0000256" key="2">
    <source>
        <dbReference type="ARBA" id="ARBA00022692"/>
    </source>
</evidence>
<protein>
    <recommendedName>
        <fullName evidence="10">Fibronectin type-III domain-containing protein</fullName>
    </recommendedName>
</protein>
<dbReference type="AlphaFoldDB" id="A0AAV2M2P7"/>
<feature type="transmembrane region" description="Helical" evidence="9">
    <location>
        <begin position="195"/>
        <end position="215"/>
    </location>
</feature>
<dbReference type="CDD" id="cd00063">
    <property type="entry name" value="FN3"/>
    <property type="match status" value="1"/>
</dbReference>
<dbReference type="InterPro" id="IPR050449">
    <property type="entry name" value="Ephrin_rcpt_TKs"/>
</dbReference>
<evidence type="ECO:0000256" key="1">
    <source>
        <dbReference type="ARBA" id="ARBA00004167"/>
    </source>
</evidence>
<reference evidence="11 12" key="1">
    <citation type="submission" date="2024-04" db="EMBL/GenBank/DDBJ databases">
        <authorList>
            <person name="Waldvogel A.-M."/>
            <person name="Schoenle A."/>
        </authorList>
    </citation>
    <scope>NUCLEOTIDE SEQUENCE [LARGE SCALE GENOMIC DNA]</scope>
</reference>
<sequence length="244" mass="25612">MEHEHQTYSTLKSRNTSALVAGLKPGTKYIFQVRARTSAGCGRFSHNVEIQTGKAGAAGGGGQSSRRRGSEQQEVGVRAAGGGGQSRGGGGQSSRRRGSEQQEVGVRAEEPASPLPHPPPASLTRPPSLTHPLPPSPASPLPHTPPSPTPCLPHPPPASLTCPPSLTRPPSLTPLLPPSPTSPQPVPVRYNSMTIAWICLVLVSALGGFMAFIVCRKRQGYTLPHYPSLLCVGPLFTFTCVSLC</sequence>
<dbReference type="Pfam" id="PF00041">
    <property type="entry name" value="fn3"/>
    <property type="match status" value="1"/>
</dbReference>
<dbReference type="GO" id="GO:0005524">
    <property type="term" value="F:ATP binding"/>
    <property type="evidence" value="ECO:0007669"/>
    <property type="project" value="UniProtKB-KW"/>
</dbReference>
<dbReference type="GO" id="GO:0005886">
    <property type="term" value="C:plasma membrane"/>
    <property type="evidence" value="ECO:0007669"/>
    <property type="project" value="TreeGrafter"/>
</dbReference>
<dbReference type="PANTHER" id="PTHR46877">
    <property type="entry name" value="EPH RECEPTOR A5"/>
    <property type="match status" value="1"/>
</dbReference>
<evidence type="ECO:0000313" key="12">
    <source>
        <dbReference type="Proteomes" id="UP001497482"/>
    </source>
</evidence>
<dbReference type="GO" id="GO:0007411">
    <property type="term" value="P:axon guidance"/>
    <property type="evidence" value="ECO:0007669"/>
    <property type="project" value="TreeGrafter"/>
</dbReference>
<dbReference type="InterPro" id="IPR003961">
    <property type="entry name" value="FN3_dom"/>
</dbReference>
<keyword evidence="4" id="KW-0067">ATP-binding</keyword>
<evidence type="ECO:0000259" key="10">
    <source>
        <dbReference type="PROSITE" id="PS50853"/>
    </source>
</evidence>
<keyword evidence="6 9" id="KW-0472">Membrane</keyword>
<dbReference type="GO" id="GO:0005005">
    <property type="term" value="F:transmembrane-ephrin receptor activity"/>
    <property type="evidence" value="ECO:0007669"/>
    <property type="project" value="TreeGrafter"/>
</dbReference>
<feature type="compositionally biased region" description="Gly residues" evidence="8">
    <location>
        <begin position="79"/>
        <end position="92"/>
    </location>
</feature>